<gene>
    <name evidence="2" type="ORF">BON30_33945</name>
</gene>
<protein>
    <recommendedName>
        <fullName evidence="1">DUF2293 domain-containing protein</fullName>
    </recommendedName>
</protein>
<name>A0A1L9B1M9_9BACT</name>
<evidence type="ECO:0000313" key="3">
    <source>
        <dbReference type="Proteomes" id="UP000182229"/>
    </source>
</evidence>
<dbReference type="STRING" id="83449.BON30_33945"/>
<dbReference type="OrthoDB" id="258268at2"/>
<proteinExistence type="predicted"/>
<dbReference type="Pfam" id="PF10056">
    <property type="entry name" value="DUF2293"/>
    <property type="match status" value="1"/>
</dbReference>
<feature type="domain" description="DUF2293" evidence="1">
    <location>
        <begin position="125"/>
        <end position="205"/>
    </location>
</feature>
<accession>A0A1L9B1M9</accession>
<comment type="caution">
    <text evidence="2">The sequence shown here is derived from an EMBL/GenBank/DDBJ whole genome shotgun (WGS) entry which is preliminary data.</text>
</comment>
<dbReference type="EMBL" id="MPIN01000011">
    <property type="protein sequence ID" value="OJH36168.1"/>
    <property type="molecule type" value="Genomic_DNA"/>
</dbReference>
<dbReference type="InterPro" id="IPR018744">
    <property type="entry name" value="DUF2293"/>
</dbReference>
<organism evidence="2 3">
    <name type="scientific">Cystobacter ferrugineus</name>
    <dbReference type="NCBI Taxonomy" id="83449"/>
    <lineage>
        <taxon>Bacteria</taxon>
        <taxon>Pseudomonadati</taxon>
        <taxon>Myxococcota</taxon>
        <taxon>Myxococcia</taxon>
        <taxon>Myxococcales</taxon>
        <taxon>Cystobacterineae</taxon>
        <taxon>Archangiaceae</taxon>
        <taxon>Cystobacter</taxon>
    </lineage>
</organism>
<sequence length="231" mass="25070">MSDSLTVSPTSDPRRVRAADGSVLTVPAGWALLPPGDAGLTRRVKAAGPSWTVVEKKGRKIFSRGVWAPEAHITAAQAALEAERATPAYARRREADVRRREREQAEYEVDFANAVLRFLAFAPSFMPQAKLLAVAVSAHATPVGSGTVARTERIPIERRAEAAVIAWMRHQTTAYDNLSIARVKGARREVRRELAEVSRAVLDLHRREGGHPVAACPLCKALARLGPGQSS</sequence>
<dbReference type="Proteomes" id="UP000182229">
    <property type="component" value="Unassembled WGS sequence"/>
</dbReference>
<keyword evidence="3" id="KW-1185">Reference proteome</keyword>
<dbReference type="AlphaFoldDB" id="A0A1L9B1M9"/>
<dbReference type="RefSeq" id="WP_071902660.1">
    <property type="nucleotide sequence ID" value="NZ_MPIN01000011.1"/>
</dbReference>
<evidence type="ECO:0000259" key="1">
    <source>
        <dbReference type="Pfam" id="PF10056"/>
    </source>
</evidence>
<reference evidence="2 3" key="2">
    <citation type="submission" date="2016-12" db="EMBL/GenBank/DDBJ databases">
        <title>Draft Genome Sequence of Cystobacter ferrugineus Strain Cbfe23.</title>
        <authorList>
            <person name="Akbar S."/>
            <person name="Dowd S.E."/>
            <person name="Stevens D.C."/>
        </authorList>
    </citation>
    <scope>NUCLEOTIDE SEQUENCE [LARGE SCALE GENOMIC DNA]</scope>
    <source>
        <strain evidence="2 3">Cbfe23</strain>
    </source>
</reference>
<reference evidence="3" key="1">
    <citation type="submission" date="2016-11" db="EMBL/GenBank/DDBJ databases">
        <authorList>
            <person name="Shukria A."/>
            <person name="Stevens D.C."/>
        </authorList>
    </citation>
    <scope>NUCLEOTIDE SEQUENCE [LARGE SCALE GENOMIC DNA]</scope>
    <source>
        <strain evidence="3">Cbfe23</strain>
    </source>
</reference>
<evidence type="ECO:0000313" key="2">
    <source>
        <dbReference type="EMBL" id="OJH36168.1"/>
    </source>
</evidence>